<evidence type="ECO:0008006" key="4">
    <source>
        <dbReference type="Google" id="ProtNLM"/>
    </source>
</evidence>
<evidence type="ECO:0000313" key="2">
    <source>
        <dbReference type="EMBL" id="RDY25700.1"/>
    </source>
</evidence>
<keyword evidence="1" id="KW-0812">Transmembrane</keyword>
<keyword evidence="3" id="KW-1185">Reference proteome</keyword>
<accession>A0A371IZ02</accession>
<feature type="transmembrane region" description="Helical" evidence="1">
    <location>
        <begin position="63"/>
        <end position="83"/>
    </location>
</feature>
<evidence type="ECO:0000256" key="1">
    <source>
        <dbReference type="SAM" id="Phobius"/>
    </source>
</evidence>
<organism evidence="2 3">
    <name type="scientific">Romboutsia weinsteinii</name>
    <dbReference type="NCBI Taxonomy" id="2020949"/>
    <lineage>
        <taxon>Bacteria</taxon>
        <taxon>Bacillati</taxon>
        <taxon>Bacillota</taxon>
        <taxon>Clostridia</taxon>
        <taxon>Peptostreptococcales</taxon>
        <taxon>Peptostreptococcaceae</taxon>
        <taxon>Romboutsia</taxon>
    </lineage>
</organism>
<comment type="caution">
    <text evidence="2">The sequence shown here is derived from an EMBL/GenBank/DDBJ whole genome shotgun (WGS) entry which is preliminary data.</text>
</comment>
<evidence type="ECO:0000313" key="3">
    <source>
        <dbReference type="Proteomes" id="UP000215694"/>
    </source>
</evidence>
<proteinExistence type="predicted"/>
<keyword evidence="1" id="KW-1133">Transmembrane helix</keyword>
<gene>
    <name evidence="2" type="ORF">CHL78_016805</name>
</gene>
<keyword evidence="1" id="KW-0472">Membrane</keyword>
<protein>
    <recommendedName>
        <fullName evidence="4">DUF3955 domain-containing protein</fullName>
    </recommendedName>
</protein>
<sequence length="87" mass="10245">MHLIIFKNVYLKGVMMRPKLIEKLILFILTVGTLFSISYFNLYMSNYYSEKDPASTYSISPKVLFGLVLLLCAIQLIYVFKYYNKKK</sequence>
<feature type="transmembrane region" description="Helical" evidence="1">
    <location>
        <begin position="20"/>
        <end position="43"/>
    </location>
</feature>
<dbReference type="Proteomes" id="UP000215694">
    <property type="component" value="Unassembled WGS sequence"/>
</dbReference>
<dbReference type="EMBL" id="NOJY02000052">
    <property type="protein sequence ID" value="RDY25700.1"/>
    <property type="molecule type" value="Genomic_DNA"/>
</dbReference>
<dbReference type="AlphaFoldDB" id="A0A371IZ02"/>
<reference evidence="2 3" key="1">
    <citation type="journal article" date="2017" name="Genome Announc.">
        <title>Draft Genome Sequence of Romboutsia weinsteinii sp. nov. Strain CCRI-19649(T) Isolated from Surface Water.</title>
        <authorList>
            <person name="Maheux A.F."/>
            <person name="Boudreau D.K."/>
            <person name="Berube E."/>
            <person name="Boissinot M."/>
            <person name="Cantin P."/>
            <person name="Raymond F."/>
            <person name="Corbeil J."/>
            <person name="Omar R.F."/>
            <person name="Bergeron M.G."/>
        </authorList>
    </citation>
    <scope>NUCLEOTIDE SEQUENCE [LARGE SCALE GENOMIC DNA]</scope>
    <source>
        <strain evidence="2 3">CCRI-19649</strain>
    </source>
</reference>
<name>A0A371IZ02_9FIRM</name>